<organism evidence="2 3">
    <name type="scientific">Gemmatimonas phototrophica</name>
    <dbReference type="NCBI Taxonomy" id="1379270"/>
    <lineage>
        <taxon>Bacteria</taxon>
        <taxon>Pseudomonadati</taxon>
        <taxon>Gemmatimonadota</taxon>
        <taxon>Gemmatimonadia</taxon>
        <taxon>Gemmatimonadales</taxon>
        <taxon>Gemmatimonadaceae</taxon>
        <taxon>Gemmatimonas</taxon>
    </lineage>
</organism>
<evidence type="ECO:0000313" key="3">
    <source>
        <dbReference type="Proteomes" id="UP000076404"/>
    </source>
</evidence>
<accession>A0A143BJX3</accession>
<reference evidence="2 3" key="1">
    <citation type="journal article" date="2014" name="Proc. Natl. Acad. Sci. U.S.A.">
        <title>Functional type 2 photosynthetic reaction centers found in the rare bacterial phylum Gemmatimonadetes.</title>
        <authorList>
            <person name="Zeng Y."/>
            <person name="Feng F."/>
            <person name="Medova H."/>
            <person name="Dean J."/>
            <person name="Koblizek M."/>
        </authorList>
    </citation>
    <scope>NUCLEOTIDE SEQUENCE [LARGE SCALE GENOMIC DNA]</scope>
    <source>
        <strain evidence="2 3">AP64</strain>
    </source>
</reference>
<dbReference type="Proteomes" id="UP000076404">
    <property type="component" value="Chromosome"/>
</dbReference>
<feature type="chain" id="PRO_5007506491" description="IPT/TIG domain-containing protein" evidence="1">
    <location>
        <begin position="28"/>
        <end position="135"/>
    </location>
</feature>
<evidence type="ECO:0000256" key="1">
    <source>
        <dbReference type="SAM" id="SignalP"/>
    </source>
</evidence>
<feature type="signal peptide" evidence="1">
    <location>
        <begin position="1"/>
        <end position="27"/>
    </location>
</feature>
<dbReference type="KEGG" id="gph:GEMMAAP_08160"/>
<gene>
    <name evidence="2" type="ORF">GEMMAAP_08160</name>
</gene>
<name>A0A143BJX3_9BACT</name>
<dbReference type="EMBL" id="CP011454">
    <property type="protein sequence ID" value="AMW04812.1"/>
    <property type="molecule type" value="Genomic_DNA"/>
</dbReference>
<protein>
    <recommendedName>
        <fullName evidence="4">IPT/TIG domain-containing protein</fullName>
    </recommendedName>
</protein>
<proteinExistence type="predicted"/>
<sequence>MQHLVRRLLVPVLATAALTLGTSQASAFVGQPKAELKIEGERAQDGARLVIKGKNWPAKSKLKITATRAPGARSPQDFGVVDVDDKGEFVLRKTVQCTTQSMDEGTTESVTFTAAEETSGTKATAKSTGAPWVCM</sequence>
<keyword evidence="1" id="KW-0732">Signal</keyword>
<reference evidence="2 3" key="2">
    <citation type="journal article" date="2016" name="Environ. Microbiol. Rep.">
        <title>Metagenomic evidence for the presence of phototrophic Gemmatimonadetes bacteria in diverse environments.</title>
        <authorList>
            <person name="Zeng Y."/>
            <person name="Baumbach J."/>
            <person name="Barbosa E.G."/>
            <person name="Azevedo V."/>
            <person name="Zhang C."/>
            <person name="Koblizek M."/>
        </authorList>
    </citation>
    <scope>NUCLEOTIDE SEQUENCE [LARGE SCALE GENOMIC DNA]</scope>
    <source>
        <strain evidence="2 3">AP64</strain>
    </source>
</reference>
<dbReference type="STRING" id="1379270.GEMMAAP_08160"/>
<evidence type="ECO:0008006" key="4">
    <source>
        <dbReference type="Google" id="ProtNLM"/>
    </source>
</evidence>
<evidence type="ECO:0000313" key="2">
    <source>
        <dbReference type="EMBL" id="AMW04812.1"/>
    </source>
</evidence>
<dbReference type="AlphaFoldDB" id="A0A143BJX3"/>
<keyword evidence="3" id="KW-1185">Reference proteome</keyword>